<reference evidence="4 5" key="1">
    <citation type="submission" date="2023-07" db="EMBL/GenBank/DDBJ databases">
        <title>Strategy for survival of the halotoleranting strain Dietzia MX2 from the Yakshinskoe mineral salts deposit.</title>
        <authorList>
            <person name="Kharitonova M.A."/>
            <person name="Kupriyanova-Ashina F.G."/>
            <person name="Shakirov T.R."/>
            <person name="Vafina M.S."/>
            <person name="Ilinskaya O.N."/>
        </authorList>
    </citation>
    <scope>NUCLEOTIDE SEQUENCE [LARGE SCALE GENOMIC DNA]</scope>
    <source>
        <strain evidence="4 5">MX2</strain>
    </source>
</reference>
<feature type="domain" description="AB hydrolase-1" evidence="3">
    <location>
        <begin position="34"/>
        <end position="270"/>
    </location>
</feature>
<evidence type="ECO:0000313" key="4">
    <source>
        <dbReference type="EMBL" id="MDN4507299.1"/>
    </source>
</evidence>
<name>A0ABT8H5U2_9ACTN</name>
<protein>
    <submittedName>
        <fullName evidence="4">Alpha/beta hydrolase</fullName>
    </submittedName>
</protein>
<dbReference type="Proteomes" id="UP001172702">
    <property type="component" value="Unassembled WGS sequence"/>
</dbReference>
<keyword evidence="5" id="KW-1185">Reference proteome</keyword>
<dbReference type="GO" id="GO:0016787">
    <property type="term" value="F:hydrolase activity"/>
    <property type="evidence" value="ECO:0007669"/>
    <property type="project" value="UniProtKB-KW"/>
</dbReference>
<accession>A0ABT8H5U2</accession>
<evidence type="ECO:0000259" key="3">
    <source>
        <dbReference type="Pfam" id="PF00561"/>
    </source>
</evidence>
<evidence type="ECO:0000256" key="1">
    <source>
        <dbReference type="ARBA" id="ARBA00022801"/>
    </source>
</evidence>
<evidence type="ECO:0000313" key="5">
    <source>
        <dbReference type="Proteomes" id="UP001172702"/>
    </source>
</evidence>
<dbReference type="Pfam" id="PF00561">
    <property type="entry name" value="Abhydrolase_1"/>
    <property type="match status" value="1"/>
</dbReference>
<dbReference type="EMBL" id="JAUHTB010000021">
    <property type="protein sequence ID" value="MDN4507299.1"/>
    <property type="molecule type" value="Genomic_DNA"/>
</dbReference>
<comment type="caution">
    <text evidence="4">The sequence shown here is derived from an EMBL/GenBank/DDBJ whole genome shotgun (WGS) entry which is preliminary data.</text>
</comment>
<dbReference type="SUPFAM" id="SSF53474">
    <property type="entry name" value="alpha/beta-Hydrolases"/>
    <property type="match status" value="1"/>
</dbReference>
<proteinExistence type="predicted"/>
<dbReference type="Gene3D" id="3.40.50.1820">
    <property type="entry name" value="alpha/beta hydrolase"/>
    <property type="match status" value="1"/>
</dbReference>
<gene>
    <name evidence="4" type="ORF">QYF62_14715</name>
</gene>
<keyword evidence="1 4" id="KW-0378">Hydrolase</keyword>
<feature type="region of interest" description="Disordered" evidence="2">
    <location>
        <begin position="266"/>
        <end position="296"/>
    </location>
</feature>
<dbReference type="RefSeq" id="WP_082923882.1">
    <property type="nucleotide sequence ID" value="NZ_JAUHTB010000021.1"/>
</dbReference>
<dbReference type="InterPro" id="IPR000639">
    <property type="entry name" value="Epox_hydrolase-like"/>
</dbReference>
<organism evidence="4 5">
    <name type="scientific">Dietzia maris</name>
    <dbReference type="NCBI Taxonomy" id="37915"/>
    <lineage>
        <taxon>Bacteria</taxon>
        <taxon>Bacillati</taxon>
        <taxon>Actinomycetota</taxon>
        <taxon>Actinomycetes</taxon>
        <taxon>Mycobacteriales</taxon>
        <taxon>Dietziaceae</taxon>
        <taxon>Dietzia</taxon>
    </lineage>
</organism>
<dbReference type="InterPro" id="IPR000073">
    <property type="entry name" value="AB_hydrolase_1"/>
</dbReference>
<dbReference type="InterPro" id="IPR029058">
    <property type="entry name" value="AB_hydrolase_fold"/>
</dbReference>
<evidence type="ECO:0000256" key="2">
    <source>
        <dbReference type="SAM" id="MobiDB-lite"/>
    </source>
</evidence>
<sequence length="296" mass="32098">MEPRRTTVDVPAGTLDVLVWEPDGHAADTAPVRTVLALHGFPESAWEWERVAADLVTQGVRVVAPMQRGYSPGARPHDVADYAIEHLSADALAVADGLGLERVHVVGHDWGASVAWWLAAHHPDRVASLTAISIPHLAAFSDAIGTDPDQQARSAYFGLFRQEGKAEDVLLEGDAHRLRAMFGGQVPPDLVDRHLEVLGERSALTAALHWYRAMRRYDLPDVTVPTTFLWGGQDPAVARSGADATAERVTAEYRFVPLDDLGHWIPEQDPRVGGTRGPGPDRLTAPRRVSPAATPA</sequence>
<dbReference type="PANTHER" id="PTHR43329">
    <property type="entry name" value="EPOXIDE HYDROLASE"/>
    <property type="match status" value="1"/>
</dbReference>
<dbReference type="PRINTS" id="PR00412">
    <property type="entry name" value="EPOXHYDRLASE"/>
</dbReference>